<dbReference type="GO" id="GO:0004176">
    <property type="term" value="F:ATP-dependent peptidase activity"/>
    <property type="evidence" value="ECO:0007669"/>
    <property type="project" value="InterPro"/>
</dbReference>
<reference evidence="1" key="1">
    <citation type="submission" date="2020-07" db="EMBL/GenBank/DDBJ databases">
        <title>Ethylene signaling mediates host invasion by parasitic plants.</title>
        <authorList>
            <person name="Yoshida S."/>
        </authorList>
    </citation>
    <scope>NUCLEOTIDE SEQUENCE</scope>
    <source>
        <strain evidence="1">Okayama</strain>
    </source>
</reference>
<dbReference type="InterPro" id="IPR037219">
    <property type="entry name" value="Peptidase_M41-like"/>
</dbReference>
<dbReference type="EMBL" id="BMAC01000812">
    <property type="protein sequence ID" value="GFQ03240.1"/>
    <property type="molecule type" value="Genomic_DNA"/>
</dbReference>
<dbReference type="GO" id="GO:0006508">
    <property type="term" value="P:proteolysis"/>
    <property type="evidence" value="ECO:0007669"/>
    <property type="project" value="InterPro"/>
</dbReference>
<dbReference type="SUPFAM" id="SSF140990">
    <property type="entry name" value="FtsH protease domain-like"/>
    <property type="match status" value="1"/>
</dbReference>
<dbReference type="GO" id="GO:0004222">
    <property type="term" value="F:metalloendopeptidase activity"/>
    <property type="evidence" value="ECO:0007669"/>
    <property type="project" value="InterPro"/>
</dbReference>
<evidence type="ECO:0000313" key="2">
    <source>
        <dbReference type="Proteomes" id="UP000653305"/>
    </source>
</evidence>
<protein>
    <submittedName>
        <fullName evidence="1">Uncharacterized protein</fullName>
    </submittedName>
</protein>
<dbReference type="Gene3D" id="1.20.58.760">
    <property type="entry name" value="Peptidase M41"/>
    <property type="match status" value="1"/>
</dbReference>
<name>A0A830CW75_9LAMI</name>
<accession>A0A830CW75</accession>
<dbReference type="AlphaFoldDB" id="A0A830CW75"/>
<comment type="caution">
    <text evidence="1">The sequence shown here is derived from an EMBL/GenBank/DDBJ whole genome shotgun (WGS) entry which is preliminary data.</text>
</comment>
<evidence type="ECO:0000313" key="1">
    <source>
        <dbReference type="EMBL" id="GFQ03240.1"/>
    </source>
</evidence>
<proteinExistence type="predicted"/>
<dbReference type="OrthoDB" id="1704098at2759"/>
<sequence length="146" mass="16932">MLDRLRVIVLILKNVDFQDIDSEALMILNICYERLKSILQKNKKLMYVVVGKLVEKKSLTKQEFFNLVELHGSVEAPPPSILDIRILRYFGGGAVGGQCYCINLKIVEPRDARKSKERAMQSIKEEHKQESYLEPLFETKKFFKVV</sequence>
<organism evidence="1 2">
    <name type="scientific">Phtheirospermum japonicum</name>
    <dbReference type="NCBI Taxonomy" id="374723"/>
    <lineage>
        <taxon>Eukaryota</taxon>
        <taxon>Viridiplantae</taxon>
        <taxon>Streptophyta</taxon>
        <taxon>Embryophyta</taxon>
        <taxon>Tracheophyta</taxon>
        <taxon>Spermatophyta</taxon>
        <taxon>Magnoliopsida</taxon>
        <taxon>eudicotyledons</taxon>
        <taxon>Gunneridae</taxon>
        <taxon>Pentapetalae</taxon>
        <taxon>asterids</taxon>
        <taxon>lamiids</taxon>
        <taxon>Lamiales</taxon>
        <taxon>Orobanchaceae</taxon>
        <taxon>Orobanchaceae incertae sedis</taxon>
        <taxon>Phtheirospermum</taxon>
    </lineage>
</organism>
<dbReference type="GO" id="GO:0005524">
    <property type="term" value="F:ATP binding"/>
    <property type="evidence" value="ECO:0007669"/>
    <property type="project" value="InterPro"/>
</dbReference>
<gene>
    <name evidence="1" type="ORF">PHJA_002467800</name>
</gene>
<keyword evidence="2" id="KW-1185">Reference proteome</keyword>
<dbReference type="Proteomes" id="UP000653305">
    <property type="component" value="Unassembled WGS sequence"/>
</dbReference>